<dbReference type="EMBL" id="MLJW01004551">
    <property type="protein sequence ID" value="OIQ69759.1"/>
    <property type="molecule type" value="Genomic_DNA"/>
</dbReference>
<gene>
    <name evidence="1" type="ORF">GALL_486370</name>
</gene>
<proteinExistence type="predicted"/>
<dbReference type="AlphaFoldDB" id="A0A1J5PPR8"/>
<name>A0A1J5PPR8_9ZZZZ</name>
<organism evidence="1">
    <name type="scientific">mine drainage metagenome</name>
    <dbReference type="NCBI Taxonomy" id="410659"/>
    <lineage>
        <taxon>unclassified sequences</taxon>
        <taxon>metagenomes</taxon>
        <taxon>ecological metagenomes</taxon>
    </lineage>
</organism>
<sequence length="36" mass="3766">MHRFACFGLYKVERIGGGGAVIFNTAYVVGVFGATG</sequence>
<evidence type="ECO:0000313" key="1">
    <source>
        <dbReference type="EMBL" id="OIQ69759.1"/>
    </source>
</evidence>
<reference evidence="1" key="1">
    <citation type="submission" date="2016-10" db="EMBL/GenBank/DDBJ databases">
        <title>Sequence of Gallionella enrichment culture.</title>
        <authorList>
            <person name="Poehlein A."/>
            <person name="Muehling M."/>
            <person name="Daniel R."/>
        </authorList>
    </citation>
    <scope>NUCLEOTIDE SEQUENCE</scope>
</reference>
<comment type="caution">
    <text evidence="1">The sequence shown here is derived from an EMBL/GenBank/DDBJ whole genome shotgun (WGS) entry which is preliminary data.</text>
</comment>
<protein>
    <submittedName>
        <fullName evidence="1">Uncharacterized protein</fullName>
    </submittedName>
</protein>
<accession>A0A1J5PPR8</accession>